<feature type="domain" description="YidE/YbjL duplication" evidence="9">
    <location>
        <begin position="208"/>
        <end position="374"/>
    </location>
</feature>
<feature type="transmembrane region" description="Helical" evidence="8">
    <location>
        <begin position="6"/>
        <end position="22"/>
    </location>
</feature>
<evidence type="ECO:0000256" key="2">
    <source>
        <dbReference type="ARBA" id="ARBA00009854"/>
    </source>
</evidence>
<keyword evidence="11" id="KW-1185">Reference proteome</keyword>
<evidence type="ECO:0000313" key="11">
    <source>
        <dbReference type="Proteomes" id="UP000242592"/>
    </source>
</evidence>
<evidence type="ECO:0000256" key="7">
    <source>
        <dbReference type="ARBA" id="ARBA00023136"/>
    </source>
</evidence>
<keyword evidence="5 8" id="KW-0812">Transmembrane</keyword>
<feature type="transmembrane region" description="Helical" evidence="8">
    <location>
        <begin position="92"/>
        <end position="115"/>
    </location>
</feature>
<dbReference type="AlphaFoldDB" id="A0A1M5SKI6"/>
<comment type="subcellular location">
    <subcellularLocation>
        <location evidence="1">Cell membrane</location>
        <topology evidence="1">Multi-pass membrane protein</topology>
    </subcellularLocation>
</comment>
<evidence type="ECO:0000256" key="1">
    <source>
        <dbReference type="ARBA" id="ARBA00004651"/>
    </source>
</evidence>
<dbReference type="PANTHER" id="PTHR30445">
    <property type="entry name" value="K(+)_H(+) ANTIPORTER SUBUNIT KHTT"/>
    <property type="match status" value="1"/>
</dbReference>
<dbReference type="InterPro" id="IPR006512">
    <property type="entry name" value="YidE_YbjL"/>
</dbReference>
<protein>
    <submittedName>
        <fullName evidence="10">Putative transport protein</fullName>
    </submittedName>
</protein>
<evidence type="ECO:0000313" key="10">
    <source>
        <dbReference type="EMBL" id="SHH39054.1"/>
    </source>
</evidence>
<proteinExistence type="inferred from homology"/>
<dbReference type="EMBL" id="FQXN01000003">
    <property type="protein sequence ID" value="SHH39054.1"/>
    <property type="molecule type" value="Genomic_DNA"/>
</dbReference>
<keyword evidence="7 8" id="KW-0472">Membrane</keyword>
<accession>A0A1M5SKI6</accession>
<feature type="transmembrane region" description="Helical" evidence="8">
    <location>
        <begin position="356"/>
        <end position="379"/>
    </location>
</feature>
<dbReference type="InterPro" id="IPR050144">
    <property type="entry name" value="AAE_transporter"/>
</dbReference>
<dbReference type="GO" id="GO:0005886">
    <property type="term" value="C:plasma membrane"/>
    <property type="evidence" value="ECO:0007669"/>
    <property type="project" value="UniProtKB-SubCell"/>
</dbReference>
<evidence type="ECO:0000256" key="3">
    <source>
        <dbReference type="ARBA" id="ARBA00022448"/>
    </source>
</evidence>
<name>A0A1M5SKI6_9BACT</name>
<feature type="domain" description="YidE/YbjL duplication" evidence="9">
    <location>
        <begin position="9"/>
        <end position="172"/>
    </location>
</feature>
<dbReference type="PANTHER" id="PTHR30445:SF3">
    <property type="entry name" value="TRANSPORT PROTEIN YIDE-RELATED"/>
    <property type="match status" value="1"/>
</dbReference>
<feature type="transmembrane region" description="Helical" evidence="8">
    <location>
        <begin position="151"/>
        <end position="176"/>
    </location>
</feature>
<dbReference type="RefSeq" id="WP_073072759.1">
    <property type="nucleotide sequence ID" value="NZ_FQXN01000003.1"/>
</dbReference>
<dbReference type="STRING" id="1123380.SAMN02745199_0927"/>
<keyword evidence="3" id="KW-0813">Transport</keyword>
<feature type="transmembrane region" description="Helical" evidence="8">
    <location>
        <begin position="293"/>
        <end position="314"/>
    </location>
</feature>
<reference evidence="11" key="1">
    <citation type="submission" date="2016-11" db="EMBL/GenBank/DDBJ databases">
        <authorList>
            <person name="Varghese N."/>
            <person name="Submissions S."/>
        </authorList>
    </citation>
    <scope>NUCLEOTIDE SEQUENCE [LARGE SCALE GENOMIC DNA]</scope>
    <source>
        <strain evidence="11">DSM 15807</strain>
    </source>
</reference>
<feature type="transmembrane region" description="Helical" evidence="8">
    <location>
        <begin position="226"/>
        <end position="247"/>
    </location>
</feature>
<keyword evidence="4" id="KW-1003">Cell membrane</keyword>
<dbReference type="Pfam" id="PF06826">
    <property type="entry name" value="Asp-Al_Ex"/>
    <property type="match status" value="2"/>
</dbReference>
<comment type="similarity">
    <text evidence="2">Belongs to the AAE transporter (TC 2.A.81) family.</text>
</comment>
<feature type="transmembrane region" description="Helical" evidence="8">
    <location>
        <begin position="62"/>
        <end position="80"/>
    </location>
</feature>
<feature type="transmembrane region" description="Helical" evidence="8">
    <location>
        <begin position="321"/>
        <end position="344"/>
    </location>
</feature>
<dbReference type="NCBIfam" id="TIGR01625">
    <property type="entry name" value="YidE_YbjL_dupl"/>
    <property type="match status" value="1"/>
</dbReference>
<evidence type="ECO:0000259" key="9">
    <source>
        <dbReference type="Pfam" id="PF06826"/>
    </source>
</evidence>
<feature type="transmembrane region" description="Helical" evidence="8">
    <location>
        <begin position="268"/>
        <end position="287"/>
    </location>
</feature>
<dbReference type="OrthoDB" id="9155749at2"/>
<gene>
    <name evidence="10" type="ORF">SAMN02745199_0927</name>
</gene>
<evidence type="ECO:0000256" key="4">
    <source>
        <dbReference type="ARBA" id="ARBA00022475"/>
    </source>
</evidence>
<dbReference type="Proteomes" id="UP000242592">
    <property type="component" value="Unassembled WGS sequence"/>
</dbReference>
<feature type="transmembrane region" description="Helical" evidence="8">
    <location>
        <begin position="200"/>
        <end position="220"/>
    </location>
</feature>
<organism evidence="10 11">
    <name type="scientific">Thermosipho atlanticus DSM 15807</name>
    <dbReference type="NCBI Taxonomy" id="1123380"/>
    <lineage>
        <taxon>Bacteria</taxon>
        <taxon>Thermotogati</taxon>
        <taxon>Thermotogota</taxon>
        <taxon>Thermotogae</taxon>
        <taxon>Thermotogales</taxon>
        <taxon>Fervidobacteriaceae</taxon>
        <taxon>Thermosipho</taxon>
    </lineage>
</organism>
<feature type="transmembrane region" description="Helical" evidence="8">
    <location>
        <begin position="29"/>
        <end position="50"/>
    </location>
</feature>
<evidence type="ECO:0000256" key="5">
    <source>
        <dbReference type="ARBA" id="ARBA00022692"/>
    </source>
</evidence>
<keyword evidence="6 8" id="KW-1133">Transmembrane helix</keyword>
<evidence type="ECO:0000256" key="8">
    <source>
        <dbReference type="SAM" id="Phobius"/>
    </source>
</evidence>
<evidence type="ECO:0000256" key="6">
    <source>
        <dbReference type="ARBA" id="ARBA00022989"/>
    </source>
</evidence>
<sequence>MLNNPIFLIFLSIFLGLTIGKIKIFKFKLGVSGTLFTGLILSWLSSRHLTSVPTSLINGLNSYFKFSLILFVSSIGLIAGKDIKKTFKIYGLKFILLGFIITSTGFLLIFLTSFITNFDNFHLLGLFSGALTSSPGLATALENFPNNSKIIFGYSIGYVPGVLAVIFSTYIIPVIFKNNSKKEFENFSRKDFKISEQNPYYFDFLGYSLIVILGLIIGNIKINVKIFDFSLGITGGILISSLFFGSIEKIWIFNFKFNKQILKIIQNFGLLLFLSTVGLKSGYYVINALSFDAFLLMILSFVIAMISITVGLLFGKFIFKINTLILTGSITGGMTSTPGLAAAIDSTNSEEVILGYGATYPFALIGMVIFNKILSYLFLSY</sequence>